<proteinExistence type="predicted"/>
<organism evidence="3 4">
    <name type="scientific">Limnovirga soli</name>
    <dbReference type="NCBI Taxonomy" id="2656915"/>
    <lineage>
        <taxon>Bacteria</taxon>
        <taxon>Pseudomonadati</taxon>
        <taxon>Bacteroidota</taxon>
        <taxon>Chitinophagia</taxon>
        <taxon>Chitinophagales</taxon>
        <taxon>Chitinophagaceae</taxon>
        <taxon>Limnovirga</taxon>
    </lineage>
</organism>
<dbReference type="Proteomes" id="UP000598971">
    <property type="component" value="Unassembled WGS sequence"/>
</dbReference>
<sequence>MRTNKLLTTFAAFLCCTFATMAQKSDGFTPLFNGKTLDGWKKLAGSANYIVENGMITGTTVTGSPNTFLATEKEYGDFILELEVKIEDSTSNSGIQFRSHLDASGNNGLGKVFGYQYELDPSARKWTGGIYDESRRDWLYPLSLNAPAQNAFKQGVFNKIRIECIGHEIKTWVNNIPAAYMVDTVDSKGFIALQVHSIGNNEQLKGEKIYWKNIRIKTTHLTGATFPANIYVLNNIPNSICPGEQKAGWKLLFDGVTSNGWRGAYKTSFPENGWQIKDGILTVLSSEGKESMNGGDIVTTAEFSAFDLSFDFKLTPGANSGLKYFVTLTENNKGSAIGLEFQLLDDVLHPDAKLGRDGNRTLASLYDLITAAKQTRFIHPIGQWNTGRIVVYPNNHVEHYLNGIKVLEYDRGSKNFKDLVAISKYNVWPNFGEAPKGHILLQDHGNEVSFRSIKIRQLQ</sequence>
<evidence type="ECO:0000259" key="2">
    <source>
        <dbReference type="Pfam" id="PF06439"/>
    </source>
</evidence>
<evidence type="ECO:0000313" key="3">
    <source>
        <dbReference type="EMBL" id="NNV57248.1"/>
    </source>
</evidence>
<dbReference type="InterPro" id="IPR010496">
    <property type="entry name" value="AL/BT2_dom"/>
</dbReference>
<feature type="chain" id="PRO_5035161410" evidence="1">
    <location>
        <begin position="22"/>
        <end position="459"/>
    </location>
</feature>
<feature type="domain" description="3-keto-alpha-glucoside-1,2-lyase/3-keto-2-hydroxy-glucal hydratase" evidence="2">
    <location>
        <begin position="27"/>
        <end position="217"/>
    </location>
</feature>
<keyword evidence="1" id="KW-0732">Signal</keyword>
<gene>
    <name evidence="3" type="ORF">GD597_17385</name>
</gene>
<dbReference type="GO" id="GO:0016787">
    <property type="term" value="F:hydrolase activity"/>
    <property type="evidence" value="ECO:0007669"/>
    <property type="project" value="InterPro"/>
</dbReference>
<dbReference type="Pfam" id="PF06439">
    <property type="entry name" value="3keto-disac_hyd"/>
    <property type="match status" value="2"/>
</dbReference>
<dbReference type="RefSeq" id="WP_171609197.1">
    <property type="nucleotide sequence ID" value="NZ_WHPF01000013.1"/>
</dbReference>
<dbReference type="EMBL" id="WHPF01000013">
    <property type="protein sequence ID" value="NNV57248.1"/>
    <property type="molecule type" value="Genomic_DNA"/>
</dbReference>
<reference evidence="3" key="1">
    <citation type="submission" date="2019-10" db="EMBL/GenBank/DDBJ databases">
        <title>Draft genome sequence of Panacibacter sp. KCS-6.</title>
        <authorList>
            <person name="Yim K.J."/>
        </authorList>
    </citation>
    <scope>NUCLEOTIDE SEQUENCE</scope>
    <source>
        <strain evidence="3">KCS-6</strain>
    </source>
</reference>
<feature type="signal peptide" evidence="1">
    <location>
        <begin position="1"/>
        <end position="21"/>
    </location>
</feature>
<accession>A0A8J8FHG6</accession>
<evidence type="ECO:0000256" key="1">
    <source>
        <dbReference type="SAM" id="SignalP"/>
    </source>
</evidence>
<evidence type="ECO:0000313" key="4">
    <source>
        <dbReference type="Proteomes" id="UP000598971"/>
    </source>
</evidence>
<name>A0A8J8FHG6_9BACT</name>
<protein>
    <submittedName>
        <fullName evidence="3">DUF1080 domain-containing protein</fullName>
    </submittedName>
</protein>
<keyword evidence="4" id="KW-1185">Reference proteome</keyword>
<feature type="domain" description="3-keto-alpha-glucoside-1,2-lyase/3-keto-2-hydroxy-glucal hydratase" evidence="2">
    <location>
        <begin position="248"/>
        <end position="456"/>
    </location>
</feature>
<dbReference type="AlphaFoldDB" id="A0A8J8FHG6"/>
<dbReference type="Gene3D" id="2.60.120.560">
    <property type="entry name" value="Exo-inulinase, domain 1"/>
    <property type="match status" value="2"/>
</dbReference>
<comment type="caution">
    <text evidence="3">The sequence shown here is derived from an EMBL/GenBank/DDBJ whole genome shotgun (WGS) entry which is preliminary data.</text>
</comment>